<gene>
    <name evidence="2" type="primary">LOC120324649</name>
</gene>
<dbReference type="Proteomes" id="UP000504627">
    <property type="component" value="Unplaced"/>
</dbReference>
<evidence type="ECO:0000313" key="2">
    <source>
        <dbReference type="RefSeq" id="XP_039244202.1"/>
    </source>
</evidence>
<accession>A0A7R5L351</accession>
<name>A0A7R5L351_9PASS</name>
<evidence type="ECO:0000313" key="1">
    <source>
        <dbReference type="Proteomes" id="UP000504627"/>
    </source>
</evidence>
<keyword evidence="1" id="KW-1185">Reference proteome</keyword>
<dbReference type="InParanoid" id="A0A7R5L351"/>
<organism evidence="1 2">
    <name type="scientific">Pipra filicauda</name>
    <name type="common">Wire-tailed manakin</name>
    <dbReference type="NCBI Taxonomy" id="649802"/>
    <lineage>
        <taxon>Eukaryota</taxon>
        <taxon>Metazoa</taxon>
        <taxon>Chordata</taxon>
        <taxon>Craniata</taxon>
        <taxon>Vertebrata</taxon>
        <taxon>Euteleostomi</taxon>
        <taxon>Archelosauria</taxon>
        <taxon>Archosauria</taxon>
        <taxon>Dinosauria</taxon>
        <taxon>Saurischia</taxon>
        <taxon>Theropoda</taxon>
        <taxon>Coelurosauria</taxon>
        <taxon>Aves</taxon>
        <taxon>Neognathae</taxon>
        <taxon>Neoaves</taxon>
        <taxon>Telluraves</taxon>
        <taxon>Australaves</taxon>
        <taxon>Passeriformes</taxon>
        <taxon>Pipridae</taxon>
        <taxon>Pipra</taxon>
    </lineage>
</organism>
<protein>
    <submittedName>
        <fullName evidence="2">Uncharacterized protein LOC120324649</fullName>
    </submittedName>
</protein>
<proteinExistence type="predicted"/>
<dbReference type="GeneID" id="120324649"/>
<dbReference type="RefSeq" id="XP_039244202.1">
    <property type="nucleotide sequence ID" value="XM_039388268.1"/>
</dbReference>
<dbReference type="AlphaFoldDB" id="A0A7R5L351"/>
<sequence length="314" mass="33108">MAFPRLDLPWVTRTLRTCLGSSAEDQEGSVGSVPCTDHGQWSCFHLGCCCCPPCSFPLSPPQGPPSVPSGTGPRGTKLGVATCPSGHSFPWDAGGRAQMSSPGWWQGTNVQPRVVAGHKCPAQGGGRGQMSSPGWWQGTNAQPRVVAGDKCPAWDGGRAQMPSPGWWQGTNVQPRVVAGAQPCLLGATHVSWWARGGHGWPLSHSCRCHCPPARPGLGRGWELEAEIPTGWEYGNAAPHGMGIWECCSSGLRDRRSPRGVPLSITLWGVLALHKAGPPLSITLWSSPGCPPGPAMPVFACPRASPGIWQSGGRE</sequence>
<reference evidence="2" key="1">
    <citation type="submission" date="2025-08" db="UniProtKB">
        <authorList>
            <consortium name="RefSeq"/>
        </authorList>
    </citation>
    <scope>IDENTIFICATION</scope>
    <source>
        <tissue evidence="2">Muscle</tissue>
    </source>
</reference>